<sequence>MVFASRGAKYIFWAAIVLILFGLAIGYYVSSLTPERKPMEGQEKPYDYYIIIEEAGDKPLAFVSTVVVSVGDEYLTGDGQWYKVVRVEENRAYARRFEKTAK</sequence>
<proteinExistence type="predicted"/>
<dbReference type="Proteomes" id="UP001254848">
    <property type="component" value="Unassembled WGS sequence"/>
</dbReference>
<protein>
    <submittedName>
        <fullName evidence="2">Stage II sporulation protein P</fullName>
    </submittedName>
</protein>
<keyword evidence="1" id="KW-1133">Transmembrane helix</keyword>
<accession>A0ABU3NYS2</accession>
<keyword evidence="3" id="KW-1185">Reference proteome</keyword>
<reference evidence="2 3" key="1">
    <citation type="submission" date="2023-07" db="EMBL/GenBank/DDBJ databases">
        <title>The novel representative of Negativicutes class, Anaeroselena agilis gen. nov. sp. nov.</title>
        <authorList>
            <person name="Prokofeva M.I."/>
            <person name="Elcheninov A.G."/>
            <person name="Klyukina A."/>
            <person name="Kublanov I.V."/>
            <person name="Frolov E.N."/>
            <person name="Podosokorskaya O.A."/>
        </authorList>
    </citation>
    <scope>NUCLEOTIDE SEQUENCE [LARGE SCALE GENOMIC DNA]</scope>
    <source>
        <strain evidence="2 3">4137-cl</strain>
    </source>
</reference>
<feature type="transmembrane region" description="Helical" evidence="1">
    <location>
        <begin position="12"/>
        <end position="29"/>
    </location>
</feature>
<dbReference type="RefSeq" id="WP_413779938.1">
    <property type="nucleotide sequence ID" value="NZ_JAUOZS010000001.1"/>
</dbReference>
<comment type="caution">
    <text evidence="2">The sequence shown here is derived from an EMBL/GenBank/DDBJ whole genome shotgun (WGS) entry which is preliminary data.</text>
</comment>
<evidence type="ECO:0000313" key="2">
    <source>
        <dbReference type="EMBL" id="MDT8901428.1"/>
    </source>
</evidence>
<evidence type="ECO:0000256" key="1">
    <source>
        <dbReference type="SAM" id="Phobius"/>
    </source>
</evidence>
<gene>
    <name evidence="2" type="ORF">Q4T40_09270</name>
</gene>
<dbReference type="EMBL" id="JAUOZS010000001">
    <property type="protein sequence ID" value="MDT8901428.1"/>
    <property type="molecule type" value="Genomic_DNA"/>
</dbReference>
<keyword evidence="1" id="KW-0812">Transmembrane</keyword>
<evidence type="ECO:0000313" key="3">
    <source>
        <dbReference type="Proteomes" id="UP001254848"/>
    </source>
</evidence>
<name>A0ABU3NYS2_9FIRM</name>
<organism evidence="2 3">
    <name type="scientific">Anaeroselena agilis</name>
    <dbReference type="NCBI Taxonomy" id="3063788"/>
    <lineage>
        <taxon>Bacteria</taxon>
        <taxon>Bacillati</taxon>
        <taxon>Bacillota</taxon>
        <taxon>Negativicutes</taxon>
        <taxon>Acetonemataceae</taxon>
        <taxon>Anaeroselena</taxon>
    </lineage>
</organism>
<keyword evidence="1" id="KW-0472">Membrane</keyword>